<dbReference type="AlphaFoldDB" id="A0A494XAA8"/>
<protein>
    <submittedName>
        <fullName evidence="3">Amidase</fullName>
    </submittedName>
</protein>
<dbReference type="PANTHER" id="PTHR11895">
    <property type="entry name" value="TRANSAMIDASE"/>
    <property type="match status" value="1"/>
</dbReference>
<dbReference type="InterPro" id="IPR000120">
    <property type="entry name" value="Amidase"/>
</dbReference>
<dbReference type="GO" id="GO:0003824">
    <property type="term" value="F:catalytic activity"/>
    <property type="evidence" value="ECO:0007669"/>
    <property type="project" value="InterPro"/>
</dbReference>
<dbReference type="InterPro" id="IPR023631">
    <property type="entry name" value="Amidase_dom"/>
</dbReference>
<sequence>MARVDAINPRINALVTCAFDAAREAAAESARRWRDGMPLSALDGVPMTVKDNIPVAGMRATWGSALYANYVPNVDELPIARLRAAGAIIVGKTNCPEFTVQGYTDNRLFGPTRNPFDLDRTPGGSSGGAVAAVSAGICPIAIATDGGGSIRRPASYTGLVGLKPSRGRVARADGFATILHDCEVVGPIARTVEDVRRVMRVIARPHPRDPLSASLAEDDFVPVTSRRCRMLYIPRFGDAPVDGAIARSVAAAAQTFAALGHRVDEGDVPFDIDALGQAWSVVSQTGLHWLLQRHGDWTAQVSGEIRNMAEAGGQLHAAQYYESLTQFAELKSALSSVFEHYDLILTPSAAAMPWLATQAFPAVIDDRPVGPRGHAIFTAFANMSGCAALNLPAARASDGMPIGFQLVAPVGADSVLCDIGAQYEAAMQAPRTWPVL</sequence>
<gene>
    <name evidence="3" type="ORF">D7S86_26485</name>
</gene>
<name>A0A494XAA8_9BURK</name>
<evidence type="ECO:0000313" key="4">
    <source>
        <dbReference type="Proteomes" id="UP000270342"/>
    </source>
</evidence>
<organism evidence="3 4">
    <name type="scientific">Pararobbsia silviterrae</name>
    <dbReference type="NCBI Taxonomy" id="1792498"/>
    <lineage>
        <taxon>Bacteria</taxon>
        <taxon>Pseudomonadati</taxon>
        <taxon>Pseudomonadota</taxon>
        <taxon>Betaproteobacteria</taxon>
        <taxon>Burkholderiales</taxon>
        <taxon>Burkholderiaceae</taxon>
        <taxon>Pararobbsia</taxon>
    </lineage>
</organism>
<comment type="caution">
    <text evidence="3">The sequence shown here is derived from an EMBL/GenBank/DDBJ whole genome shotgun (WGS) entry which is preliminary data.</text>
</comment>
<dbReference type="InterPro" id="IPR036928">
    <property type="entry name" value="AS_sf"/>
</dbReference>
<dbReference type="SUPFAM" id="SSF75304">
    <property type="entry name" value="Amidase signature (AS) enzymes"/>
    <property type="match status" value="1"/>
</dbReference>
<dbReference type="EMBL" id="RBZU01000018">
    <property type="protein sequence ID" value="RKP45059.1"/>
    <property type="molecule type" value="Genomic_DNA"/>
</dbReference>
<dbReference type="Pfam" id="PF01425">
    <property type="entry name" value="Amidase"/>
    <property type="match status" value="1"/>
</dbReference>
<comment type="similarity">
    <text evidence="1">Belongs to the amidase family.</text>
</comment>
<keyword evidence="4" id="KW-1185">Reference proteome</keyword>
<dbReference type="OrthoDB" id="9811471at2"/>
<proteinExistence type="inferred from homology"/>
<dbReference type="PANTHER" id="PTHR11895:SF7">
    <property type="entry name" value="GLUTAMYL-TRNA(GLN) AMIDOTRANSFERASE SUBUNIT A, MITOCHONDRIAL"/>
    <property type="match status" value="1"/>
</dbReference>
<evidence type="ECO:0000313" key="3">
    <source>
        <dbReference type="EMBL" id="RKP45059.1"/>
    </source>
</evidence>
<dbReference type="Proteomes" id="UP000270342">
    <property type="component" value="Unassembled WGS sequence"/>
</dbReference>
<feature type="domain" description="Amidase" evidence="2">
    <location>
        <begin position="2"/>
        <end position="416"/>
    </location>
</feature>
<evidence type="ECO:0000259" key="2">
    <source>
        <dbReference type="Pfam" id="PF01425"/>
    </source>
</evidence>
<reference evidence="3 4" key="1">
    <citation type="submission" date="2018-10" db="EMBL/GenBank/DDBJ databases">
        <title>Robbsia sp. DHC34, isolated from soil.</title>
        <authorList>
            <person name="Gao Z.-H."/>
            <person name="Qiu L.-H."/>
        </authorList>
    </citation>
    <scope>NUCLEOTIDE SEQUENCE [LARGE SCALE GENOMIC DNA]</scope>
    <source>
        <strain evidence="3 4">DHC34</strain>
    </source>
</reference>
<accession>A0A494XAA8</accession>
<evidence type="ECO:0000256" key="1">
    <source>
        <dbReference type="ARBA" id="ARBA00009199"/>
    </source>
</evidence>
<dbReference type="Gene3D" id="3.90.1300.10">
    <property type="entry name" value="Amidase signature (AS) domain"/>
    <property type="match status" value="1"/>
</dbReference>